<dbReference type="AlphaFoldDB" id="A0A9P9DLG8"/>
<organism evidence="1 2">
    <name type="scientific">Dactylonectria macrodidyma</name>
    <dbReference type="NCBI Taxonomy" id="307937"/>
    <lineage>
        <taxon>Eukaryota</taxon>
        <taxon>Fungi</taxon>
        <taxon>Dikarya</taxon>
        <taxon>Ascomycota</taxon>
        <taxon>Pezizomycotina</taxon>
        <taxon>Sordariomycetes</taxon>
        <taxon>Hypocreomycetidae</taxon>
        <taxon>Hypocreales</taxon>
        <taxon>Nectriaceae</taxon>
        <taxon>Dactylonectria</taxon>
    </lineage>
</organism>
<dbReference type="Proteomes" id="UP000738349">
    <property type="component" value="Unassembled WGS sequence"/>
</dbReference>
<dbReference type="EMBL" id="JAGMUV010000024">
    <property type="protein sequence ID" value="KAH7121371.1"/>
    <property type="molecule type" value="Genomic_DNA"/>
</dbReference>
<name>A0A9P9DLG8_9HYPO</name>
<comment type="caution">
    <text evidence="1">The sequence shown here is derived from an EMBL/GenBank/DDBJ whole genome shotgun (WGS) entry which is preliminary data.</text>
</comment>
<proteinExistence type="predicted"/>
<evidence type="ECO:0000313" key="1">
    <source>
        <dbReference type="EMBL" id="KAH7121371.1"/>
    </source>
</evidence>
<keyword evidence="2" id="KW-1185">Reference proteome</keyword>
<reference evidence="1" key="1">
    <citation type="journal article" date="2021" name="Nat. Commun.">
        <title>Genetic determinants of endophytism in the Arabidopsis root mycobiome.</title>
        <authorList>
            <person name="Mesny F."/>
            <person name="Miyauchi S."/>
            <person name="Thiergart T."/>
            <person name="Pickel B."/>
            <person name="Atanasova L."/>
            <person name="Karlsson M."/>
            <person name="Huettel B."/>
            <person name="Barry K.W."/>
            <person name="Haridas S."/>
            <person name="Chen C."/>
            <person name="Bauer D."/>
            <person name="Andreopoulos W."/>
            <person name="Pangilinan J."/>
            <person name="LaButti K."/>
            <person name="Riley R."/>
            <person name="Lipzen A."/>
            <person name="Clum A."/>
            <person name="Drula E."/>
            <person name="Henrissat B."/>
            <person name="Kohler A."/>
            <person name="Grigoriev I.V."/>
            <person name="Martin F.M."/>
            <person name="Hacquard S."/>
        </authorList>
    </citation>
    <scope>NUCLEOTIDE SEQUENCE</scope>
    <source>
        <strain evidence="1">MPI-CAGE-AT-0147</strain>
    </source>
</reference>
<sequence>MTVILLVSASVLHMMGLDKSYTRTGLRVNEHVGVVCSTVKAFDRQLSDAFFPVFLSLSFWNFWSLATNCTVLSCPMRCWVSAL</sequence>
<evidence type="ECO:0000313" key="2">
    <source>
        <dbReference type="Proteomes" id="UP000738349"/>
    </source>
</evidence>
<protein>
    <submittedName>
        <fullName evidence="1">Uncharacterized protein</fullName>
    </submittedName>
</protein>
<accession>A0A9P9DLG8</accession>
<gene>
    <name evidence="1" type="ORF">EDB81DRAFT_228929</name>
</gene>